<dbReference type="Proteomes" id="UP000012589">
    <property type="component" value="Unassembled WGS sequence"/>
</dbReference>
<evidence type="ECO:0000259" key="3">
    <source>
        <dbReference type="Pfam" id="PF09186"/>
    </source>
</evidence>
<dbReference type="InterPro" id="IPR020569">
    <property type="entry name" value="UPF0029_Impact_CS"/>
</dbReference>
<dbReference type="HOGENOM" id="CLU_083552_2_1_9"/>
<dbReference type="GO" id="GO:0006446">
    <property type="term" value="P:regulation of translational initiation"/>
    <property type="evidence" value="ECO:0007669"/>
    <property type="project" value="TreeGrafter"/>
</dbReference>
<reference evidence="4 5" key="1">
    <citation type="journal article" date="2014" name="Genome Announc.">
        <title>Draft genome sequences of the altered schaedler flora, a defined bacterial community from gnotobiotic mice.</title>
        <authorList>
            <person name="Wannemuehler M.J."/>
            <person name="Overstreet A.M."/>
            <person name="Ward D.V."/>
            <person name="Phillips G.J."/>
        </authorList>
    </citation>
    <scope>NUCLEOTIDE SEQUENCE [LARGE SCALE GENOMIC DNA]</scope>
    <source>
        <strain evidence="4 5">ASF492</strain>
    </source>
</reference>
<dbReference type="Pfam" id="PF01205">
    <property type="entry name" value="Impact_N"/>
    <property type="match status" value="1"/>
</dbReference>
<dbReference type="InterPro" id="IPR035647">
    <property type="entry name" value="EFG_III/V"/>
</dbReference>
<dbReference type="STRING" id="1235802.C823_03608"/>
<dbReference type="InterPro" id="IPR036956">
    <property type="entry name" value="Impact_N_sf"/>
</dbReference>
<dbReference type="eggNOG" id="COG1739">
    <property type="taxonomic scope" value="Bacteria"/>
</dbReference>
<dbReference type="InterPro" id="IPR001498">
    <property type="entry name" value="Impact_N"/>
</dbReference>
<comment type="similarity">
    <text evidence="1">Belongs to the IMPACT family.</text>
</comment>
<protein>
    <recommendedName>
        <fullName evidence="6">YigZ family protein</fullName>
    </recommendedName>
</protein>
<evidence type="ECO:0000259" key="2">
    <source>
        <dbReference type="Pfam" id="PF01205"/>
    </source>
</evidence>
<evidence type="ECO:0000256" key="1">
    <source>
        <dbReference type="ARBA" id="ARBA00007665"/>
    </source>
</evidence>
<name>N2A264_9FIRM</name>
<accession>N2A264</accession>
<dbReference type="Pfam" id="PF09186">
    <property type="entry name" value="DUF1949"/>
    <property type="match status" value="1"/>
</dbReference>
<evidence type="ECO:0000313" key="5">
    <source>
        <dbReference type="Proteomes" id="UP000012589"/>
    </source>
</evidence>
<dbReference type="InterPro" id="IPR020568">
    <property type="entry name" value="Ribosomal_Su5_D2-typ_SF"/>
</dbReference>
<dbReference type="SUPFAM" id="SSF54211">
    <property type="entry name" value="Ribosomal protein S5 domain 2-like"/>
    <property type="match status" value="1"/>
</dbReference>
<dbReference type="GO" id="GO:0005737">
    <property type="term" value="C:cytoplasm"/>
    <property type="evidence" value="ECO:0007669"/>
    <property type="project" value="TreeGrafter"/>
</dbReference>
<evidence type="ECO:0000313" key="4">
    <source>
        <dbReference type="EMBL" id="EMZ23437.1"/>
    </source>
</evidence>
<dbReference type="Gene3D" id="3.30.70.240">
    <property type="match status" value="1"/>
</dbReference>
<feature type="domain" description="Impact N-terminal" evidence="2">
    <location>
        <begin position="18"/>
        <end position="121"/>
    </location>
</feature>
<dbReference type="InterPro" id="IPR015269">
    <property type="entry name" value="UPF0029_Impact_C"/>
</dbReference>
<gene>
    <name evidence="4" type="ORF">C823_03608</name>
</gene>
<sequence length="216" mass="23667">MDKYKVVYKGGADEIVEKKSRFIAAVQPVHSEEEAAAFIGATKKKYWDATHNCSAFTIGKHHELTRCSDDGEPSGTAGRPMLDVLLREDIHDVVVVVTRYFGGTLLGTGGLVRAYQKSTQAGLAASVIIEKQTGYILDIETDYNGLGKIGYVLAQREIPVLETEYTDQVVIHAMIPSERKTELEKAVTEGTNGTAKLNWGNAKEFAIIDGKAEIFE</sequence>
<dbReference type="AlphaFoldDB" id="N2A264"/>
<dbReference type="InterPro" id="IPR015796">
    <property type="entry name" value="Impact_YigZ-like"/>
</dbReference>
<keyword evidence="5" id="KW-1185">Reference proteome</keyword>
<feature type="domain" description="UPF0029" evidence="3">
    <location>
        <begin position="139"/>
        <end position="193"/>
    </location>
</feature>
<dbReference type="SUPFAM" id="SSF54980">
    <property type="entry name" value="EF-G C-terminal domain-like"/>
    <property type="match status" value="1"/>
</dbReference>
<dbReference type="PROSITE" id="PS00910">
    <property type="entry name" value="UPF0029"/>
    <property type="match status" value="1"/>
</dbReference>
<dbReference type="PANTHER" id="PTHR16301:SF20">
    <property type="entry name" value="IMPACT FAMILY MEMBER YIGZ"/>
    <property type="match status" value="1"/>
</dbReference>
<comment type="caution">
    <text evidence="4">The sequence shown here is derived from an EMBL/GenBank/DDBJ whole genome shotgun (WGS) entry which is preliminary data.</text>
</comment>
<dbReference type="InterPro" id="IPR023582">
    <property type="entry name" value="Impact"/>
</dbReference>
<dbReference type="Gene3D" id="3.30.230.30">
    <property type="entry name" value="Impact, N-terminal domain"/>
    <property type="match status" value="1"/>
</dbReference>
<proteinExistence type="inferred from homology"/>
<dbReference type="NCBIfam" id="TIGR00257">
    <property type="entry name" value="IMPACT_YIGZ"/>
    <property type="match status" value="1"/>
</dbReference>
<dbReference type="PATRIC" id="fig|1235802.3.peg.3810"/>
<dbReference type="EMBL" id="AQFT01000107">
    <property type="protein sequence ID" value="EMZ23437.1"/>
    <property type="molecule type" value="Genomic_DNA"/>
</dbReference>
<dbReference type="PANTHER" id="PTHR16301">
    <property type="entry name" value="IMPACT-RELATED"/>
    <property type="match status" value="1"/>
</dbReference>
<organism evidence="4 5">
    <name type="scientific">Eubacterium plexicaudatum ASF492</name>
    <dbReference type="NCBI Taxonomy" id="1235802"/>
    <lineage>
        <taxon>Bacteria</taxon>
        <taxon>Bacillati</taxon>
        <taxon>Bacillota</taxon>
        <taxon>Clostridia</taxon>
        <taxon>Eubacteriales</taxon>
        <taxon>Eubacteriaceae</taxon>
        <taxon>Eubacterium</taxon>
    </lineage>
</organism>
<evidence type="ECO:0008006" key="6">
    <source>
        <dbReference type="Google" id="ProtNLM"/>
    </source>
</evidence>